<proteinExistence type="predicted"/>
<gene>
    <name evidence="2" type="ORF">PUND_12505</name>
</gene>
<dbReference type="EMBL" id="AHCF02000029">
    <property type="protein sequence ID" value="ERG60326.1"/>
    <property type="molecule type" value="Genomic_DNA"/>
</dbReference>
<evidence type="ECO:0000313" key="3">
    <source>
        <dbReference type="Proteomes" id="UP000016534"/>
    </source>
</evidence>
<keyword evidence="1" id="KW-0812">Transmembrane</keyword>
<reference evidence="2" key="2">
    <citation type="submission" date="2013-04" db="EMBL/GenBank/DDBJ databases">
        <title>Genome sequence of Pseudoalteromonas undina.</title>
        <authorList>
            <person name="Xie B.-B."/>
            <person name="Rong J.-C."/>
            <person name="Qin Q.-L."/>
            <person name="Shu Y.-L."/>
            <person name="Zhang Y.-Z."/>
        </authorList>
    </citation>
    <scope>NUCLEOTIDE SEQUENCE</scope>
    <source>
        <strain evidence="2">NCIMB 2128</strain>
    </source>
</reference>
<keyword evidence="1" id="KW-0472">Membrane</keyword>
<feature type="transmembrane region" description="Helical" evidence="1">
    <location>
        <begin position="15"/>
        <end position="37"/>
    </location>
</feature>
<evidence type="ECO:0000256" key="1">
    <source>
        <dbReference type="SAM" id="Phobius"/>
    </source>
</evidence>
<evidence type="ECO:0000313" key="2">
    <source>
        <dbReference type="EMBL" id="ERG60326.1"/>
    </source>
</evidence>
<dbReference type="Proteomes" id="UP000016534">
    <property type="component" value="Unassembled WGS sequence"/>
</dbReference>
<reference evidence="2" key="1">
    <citation type="journal article" date="2012" name="J. Bacteriol.">
        <title>Genome sequences of type strains of seven species of the marine bacterium Pseudoalteromonas.</title>
        <authorList>
            <person name="Xie B.B."/>
            <person name="Shu Y.L."/>
            <person name="Qin Q.L."/>
            <person name="Rong J.C."/>
            <person name="Zhang X.Y."/>
            <person name="Chen X.L."/>
            <person name="Shi M."/>
            <person name="He H.L."/>
            <person name="Zhou B.C."/>
            <person name="Zhang Y.Z."/>
        </authorList>
    </citation>
    <scope>NUCLEOTIDE SEQUENCE [LARGE SCALE GENOMIC DNA]</scope>
    <source>
        <strain evidence="2">NCIMB 2128</strain>
    </source>
</reference>
<keyword evidence="1" id="KW-1133">Transmembrane helix</keyword>
<sequence length="236" mass="27179">MNKRIFKTARKLHKWLGYFLVIQIFAWLLGGLFMSAMPLEKVHGKHLANRQLENPFSQADYTASLDKIIANTPQPQQINYSHFLNTPVITVTTASKTYSFNGTTGDPLSPPSKAQIITNAHAHLLINANVISTKKLATSFREAGFKENIWQVNFNDMLSTSLYFNADNGEFITVRSNIWRVFDFFWMLHIMDYDEREDFNNPLLISFAASSVFFSFTGFILLLQNIRLRTRKRKLS</sequence>
<evidence type="ECO:0008006" key="4">
    <source>
        <dbReference type="Google" id="ProtNLM"/>
    </source>
</evidence>
<name>A0ABN0NGF7_9GAMM</name>
<feature type="transmembrane region" description="Helical" evidence="1">
    <location>
        <begin position="203"/>
        <end position="223"/>
    </location>
</feature>
<protein>
    <recommendedName>
        <fullName evidence="4">PepSY domain-containing protein</fullName>
    </recommendedName>
</protein>
<accession>A0ABN0NGF7</accession>
<organism evidence="2 3">
    <name type="scientific">Pseudoalteromonas undina</name>
    <dbReference type="NCBI Taxonomy" id="43660"/>
    <lineage>
        <taxon>Bacteria</taxon>
        <taxon>Pseudomonadati</taxon>
        <taxon>Pseudomonadota</taxon>
        <taxon>Gammaproteobacteria</taxon>
        <taxon>Alteromonadales</taxon>
        <taxon>Pseudoalteromonadaceae</taxon>
        <taxon>Pseudoalteromonas</taxon>
    </lineage>
</organism>
<keyword evidence="3" id="KW-1185">Reference proteome</keyword>
<comment type="caution">
    <text evidence="2">The sequence shown here is derived from an EMBL/GenBank/DDBJ whole genome shotgun (WGS) entry which is preliminary data.</text>
</comment>